<protein>
    <submittedName>
        <fullName evidence="1">Uncharacterized protein</fullName>
    </submittedName>
</protein>
<accession>A0A090IFU7</accession>
<evidence type="ECO:0000313" key="2">
    <source>
        <dbReference type="Proteomes" id="UP000183794"/>
    </source>
</evidence>
<dbReference type="STRING" id="80854.MVIS_3124"/>
<evidence type="ECO:0000313" key="1">
    <source>
        <dbReference type="EMBL" id="SGZ06963.1"/>
    </source>
</evidence>
<dbReference type="HOGENOM" id="CLU_091107_1_0_6"/>
<dbReference type="PATRIC" id="fig|80854.5.peg.3308"/>
<dbReference type="CDD" id="cd00586">
    <property type="entry name" value="4HBT"/>
    <property type="match status" value="1"/>
</dbReference>
<dbReference type="EMBL" id="FPLD01000084">
    <property type="protein sequence ID" value="SGZ06963.1"/>
    <property type="molecule type" value="Genomic_DNA"/>
</dbReference>
<proteinExistence type="predicted"/>
<dbReference type="OrthoDB" id="3727779at2"/>
<organism evidence="1 2">
    <name type="scientific">Moritella viscosa</name>
    <dbReference type="NCBI Taxonomy" id="80854"/>
    <lineage>
        <taxon>Bacteria</taxon>
        <taxon>Pseudomonadati</taxon>
        <taxon>Pseudomonadota</taxon>
        <taxon>Gammaproteobacteria</taxon>
        <taxon>Alteromonadales</taxon>
        <taxon>Moritellaceae</taxon>
        <taxon>Moritella</taxon>
    </lineage>
</organism>
<name>A0A090IFU7_9GAMM</name>
<dbReference type="InterPro" id="IPR051490">
    <property type="entry name" value="THEM6_lcsJ_thioesterase"/>
</dbReference>
<sequence length="182" mass="21478">MISELIRCFYLRNKQTNPKGFFDTITRSFRVGFRHIDLNLHINNAKYLMFLEKSRWDHSIQTNTFTPLLKNKLNFIVAGVEVGYIREIRLFKKFDVETTYLGWDEKYFYLEQKCVADGKLCNYSLVKAVFTQRGKVVSPNKVMEMIPIKQRPQQLPEHMQIWKDLGIAKRNFSTSEAVDKVA</sequence>
<dbReference type="InterPro" id="IPR029069">
    <property type="entry name" value="HotDog_dom_sf"/>
</dbReference>
<dbReference type="SUPFAM" id="SSF54637">
    <property type="entry name" value="Thioesterase/thiol ester dehydrase-isomerase"/>
    <property type="match status" value="1"/>
</dbReference>
<dbReference type="PANTHER" id="PTHR12475">
    <property type="match status" value="1"/>
</dbReference>
<dbReference type="Gene3D" id="3.10.129.10">
    <property type="entry name" value="Hotdog Thioesterase"/>
    <property type="match status" value="1"/>
</dbReference>
<dbReference type="Pfam" id="PF13279">
    <property type="entry name" value="4HBT_2"/>
    <property type="match status" value="1"/>
</dbReference>
<dbReference type="GeneID" id="61296766"/>
<dbReference type="KEGG" id="mvs:MVIS_3124"/>
<dbReference type="RefSeq" id="WP_045111180.1">
    <property type="nucleotide sequence ID" value="NZ_CAWQZC010000033.1"/>
</dbReference>
<gene>
    <name evidence="1" type="ORF">NVI5450_3126</name>
</gene>
<dbReference type="Proteomes" id="UP000183794">
    <property type="component" value="Unassembled WGS sequence"/>
</dbReference>
<dbReference type="AlphaFoldDB" id="A0A090IFU7"/>
<dbReference type="PANTHER" id="PTHR12475:SF4">
    <property type="entry name" value="PROTEIN THEM6"/>
    <property type="match status" value="1"/>
</dbReference>
<reference evidence="1 2" key="1">
    <citation type="submission" date="2016-11" db="EMBL/GenBank/DDBJ databases">
        <authorList>
            <person name="Jaros S."/>
            <person name="Januszkiewicz K."/>
            <person name="Wedrychowicz H."/>
        </authorList>
    </citation>
    <scope>NUCLEOTIDE SEQUENCE [LARGE SCALE GENOMIC DNA]</scope>
    <source>
        <strain evidence="1">NVI 5450</strain>
    </source>
</reference>